<feature type="region of interest" description="Disordered" evidence="1">
    <location>
        <begin position="61"/>
        <end position="88"/>
    </location>
</feature>
<protein>
    <submittedName>
        <fullName evidence="2">Uncharacterized protein</fullName>
    </submittedName>
</protein>
<reference evidence="2" key="1">
    <citation type="submission" date="2022-11" db="EMBL/GenBank/DDBJ databases">
        <authorList>
            <person name="Kikuchi T."/>
        </authorList>
    </citation>
    <scope>NUCLEOTIDE SEQUENCE</scope>
    <source>
        <strain evidence="2">PS1010</strain>
    </source>
</reference>
<dbReference type="AlphaFoldDB" id="A0A9P1I8C3"/>
<evidence type="ECO:0000313" key="3">
    <source>
        <dbReference type="Proteomes" id="UP001152747"/>
    </source>
</evidence>
<organism evidence="2 3">
    <name type="scientific">Caenorhabditis angaria</name>
    <dbReference type="NCBI Taxonomy" id="860376"/>
    <lineage>
        <taxon>Eukaryota</taxon>
        <taxon>Metazoa</taxon>
        <taxon>Ecdysozoa</taxon>
        <taxon>Nematoda</taxon>
        <taxon>Chromadorea</taxon>
        <taxon>Rhabditida</taxon>
        <taxon>Rhabditina</taxon>
        <taxon>Rhabditomorpha</taxon>
        <taxon>Rhabditoidea</taxon>
        <taxon>Rhabditidae</taxon>
        <taxon>Peloderinae</taxon>
        <taxon>Caenorhabditis</taxon>
    </lineage>
</organism>
<name>A0A9P1I8C3_9PELO</name>
<dbReference type="EMBL" id="CANHGI010000001">
    <property type="protein sequence ID" value="CAI5440519.1"/>
    <property type="molecule type" value="Genomic_DNA"/>
</dbReference>
<comment type="caution">
    <text evidence="2">The sequence shown here is derived from an EMBL/GenBank/DDBJ whole genome shotgun (WGS) entry which is preliminary data.</text>
</comment>
<dbReference type="Proteomes" id="UP001152747">
    <property type="component" value="Unassembled WGS sequence"/>
</dbReference>
<accession>A0A9P1I8C3</accession>
<proteinExistence type="predicted"/>
<sequence length="155" mass="17871">MKDYEELVDWSEDGDDFEFLEQNHVARRPNVLPRLSSFNPTSYSTPRPSRENTAICNQKPVKKGNRKKLLKKSGKAAKHATKSKTGSRRKLTKMIEELPVTDYYNRLSIRILARKLMPPLRLLGHVMFVVEFTGEIYGFSRKIAHCSPAAENHRL</sequence>
<evidence type="ECO:0000256" key="1">
    <source>
        <dbReference type="SAM" id="MobiDB-lite"/>
    </source>
</evidence>
<gene>
    <name evidence="2" type="ORF">CAMP_LOCUS3156</name>
</gene>
<evidence type="ECO:0000313" key="2">
    <source>
        <dbReference type="EMBL" id="CAI5440519.1"/>
    </source>
</evidence>
<keyword evidence="3" id="KW-1185">Reference proteome</keyword>